<reference evidence="6" key="1">
    <citation type="submission" date="2025-08" db="UniProtKB">
        <authorList>
            <consortium name="Ensembl"/>
        </authorList>
    </citation>
    <scope>IDENTIFICATION</scope>
</reference>
<dbReference type="InterPro" id="IPR050504">
    <property type="entry name" value="IgSF_BTN/MOG"/>
</dbReference>
<feature type="chain" id="PRO_5018733958" description="Ig-like domain-containing protein" evidence="4">
    <location>
        <begin position="20"/>
        <end position="193"/>
    </location>
</feature>
<evidence type="ECO:0000313" key="7">
    <source>
        <dbReference type="Proteomes" id="UP000261340"/>
    </source>
</evidence>
<protein>
    <recommendedName>
        <fullName evidence="5">Ig-like domain-containing protein</fullName>
    </recommendedName>
</protein>
<dbReference type="SUPFAM" id="SSF48726">
    <property type="entry name" value="Immunoglobulin"/>
    <property type="match status" value="1"/>
</dbReference>
<dbReference type="SMART" id="SM00409">
    <property type="entry name" value="IG"/>
    <property type="match status" value="1"/>
</dbReference>
<keyword evidence="7" id="KW-1185">Reference proteome</keyword>
<evidence type="ECO:0000313" key="6">
    <source>
        <dbReference type="Ensembl" id="ENSACIP00000010605.1"/>
    </source>
</evidence>
<accession>A0A3Q0RPN4</accession>
<dbReference type="PANTHER" id="PTHR24100">
    <property type="entry name" value="BUTYROPHILIN"/>
    <property type="match status" value="1"/>
</dbReference>
<dbReference type="AlphaFoldDB" id="A0A3Q0RPN4"/>
<evidence type="ECO:0000256" key="4">
    <source>
        <dbReference type="SAM" id="SignalP"/>
    </source>
</evidence>
<feature type="signal peptide" evidence="4">
    <location>
        <begin position="1"/>
        <end position="19"/>
    </location>
</feature>
<dbReference type="PROSITE" id="PS50835">
    <property type="entry name" value="IG_LIKE"/>
    <property type="match status" value="1"/>
</dbReference>
<dbReference type="GO" id="GO:0009897">
    <property type="term" value="C:external side of plasma membrane"/>
    <property type="evidence" value="ECO:0007669"/>
    <property type="project" value="TreeGrafter"/>
</dbReference>
<dbReference type="InterPro" id="IPR003599">
    <property type="entry name" value="Ig_sub"/>
</dbReference>
<evidence type="ECO:0000256" key="2">
    <source>
        <dbReference type="ARBA" id="ARBA00023136"/>
    </source>
</evidence>
<sequence length="193" mass="22188">MYQLIIALCTLTFNLSALCSESGQNVTLTCRAPNSNSINIVEWSRAGLGSQYVFVYWDGHFVPEEQHQYFKNRVDLQDRQMKDGDVSVTLKNVTTDDTGTYKCRVQREDDSVELICIIYLRVVEEAYCFLFVCLFPVVAFFLYDARVSDSSLVLFSLVNFFRSGKFMVHHQNPVNYEFDMFHSSYGSCIIGPK</sequence>
<dbReference type="GeneTree" id="ENSGT01140000283371"/>
<evidence type="ECO:0000256" key="3">
    <source>
        <dbReference type="ARBA" id="ARBA00023319"/>
    </source>
</evidence>
<organism evidence="6 7">
    <name type="scientific">Amphilophus citrinellus</name>
    <name type="common">Midas cichlid</name>
    <name type="synonym">Cichlasoma citrinellum</name>
    <dbReference type="NCBI Taxonomy" id="61819"/>
    <lineage>
        <taxon>Eukaryota</taxon>
        <taxon>Metazoa</taxon>
        <taxon>Chordata</taxon>
        <taxon>Craniata</taxon>
        <taxon>Vertebrata</taxon>
        <taxon>Euteleostomi</taxon>
        <taxon>Actinopterygii</taxon>
        <taxon>Neopterygii</taxon>
        <taxon>Teleostei</taxon>
        <taxon>Neoteleostei</taxon>
        <taxon>Acanthomorphata</taxon>
        <taxon>Ovalentaria</taxon>
        <taxon>Cichlomorphae</taxon>
        <taxon>Cichliformes</taxon>
        <taxon>Cichlidae</taxon>
        <taxon>New World cichlids</taxon>
        <taxon>Cichlasomatinae</taxon>
        <taxon>Heroini</taxon>
        <taxon>Amphilophus</taxon>
    </lineage>
</organism>
<comment type="subcellular location">
    <subcellularLocation>
        <location evidence="1">Membrane</location>
    </subcellularLocation>
</comment>
<dbReference type="GO" id="GO:0005102">
    <property type="term" value="F:signaling receptor binding"/>
    <property type="evidence" value="ECO:0007669"/>
    <property type="project" value="TreeGrafter"/>
</dbReference>
<keyword evidence="3" id="KW-0393">Immunoglobulin domain</keyword>
<name>A0A3Q0RPN4_AMPCI</name>
<evidence type="ECO:0000256" key="1">
    <source>
        <dbReference type="ARBA" id="ARBA00004370"/>
    </source>
</evidence>
<dbReference type="InterPro" id="IPR013783">
    <property type="entry name" value="Ig-like_fold"/>
</dbReference>
<feature type="domain" description="Ig-like" evidence="5">
    <location>
        <begin position="23"/>
        <end position="113"/>
    </location>
</feature>
<dbReference type="GO" id="GO:0050852">
    <property type="term" value="P:T cell receptor signaling pathway"/>
    <property type="evidence" value="ECO:0007669"/>
    <property type="project" value="TreeGrafter"/>
</dbReference>
<dbReference type="Ensembl" id="ENSACIT00000010910.1">
    <property type="protein sequence ID" value="ENSACIP00000010605.1"/>
    <property type="gene ID" value="ENSACIG00000008314.1"/>
</dbReference>
<dbReference type="Pfam" id="PF07686">
    <property type="entry name" value="V-set"/>
    <property type="match status" value="1"/>
</dbReference>
<dbReference type="GO" id="GO:0001817">
    <property type="term" value="P:regulation of cytokine production"/>
    <property type="evidence" value="ECO:0007669"/>
    <property type="project" value="TreeGrafter"/>
</dbReference>
<dbReference type="InterPro" id="IPR013106">
    <property type="entry name" value="Ig_V-set"/>
</dbReference>
<keyword evidence="2" id="KW-0472">Membrane</keyword>
<reference evidence="6" key="2">
    <citation type="submission" date="2025-09" db="UniProtKB">
        <authorList>
            <consortium name="Ensembl"/>
        </authorList>
    </citation>
    <scope>IDENTIFICATION</scope>
</reference>
<dbReference type="Proteomes" id="UP000261340">
    <property type="component" value="Unplaced"/>
</dbReference>
<dbReference type="InterPro" id="IPR007110">
    <property type="entry name" value="Ig-like_dom"/>
</dbReference>
<dbReference type="InterPro" id="IPR036179">
    <property type="entry name" value="Ig-like_dom_sf"/>
</dbReference>
<dbReference type="PANTHER" id="PTHR24100:SF151">
    <property type="entry name" value="ICOS LIGAND"/>
    <property type="match status" value="1"/>
</dbReference>
<dbReference type="SMART" id="SM00406">
    <property type="entry name" value="IGv"/>
    <property type="match status" value="1"/>
</dbReference>
<proteinExistence type="predicted"/>
<evidence type="ECO:0000259" key="5">
    <source>
        <dbReference type="PROSITE" id="PS50835"/>
    </source>
</evidence>
<keyword evidence="4" id="KW-0732">Signal</keyword>
<dbReference type="Gene3D" id="2.60.40.10">
    <property type="entry name" value="Immunoglobulins"/>
    <property type="match status" value="1"/>
</dbReference>
<dbReference type="OMA" id="INIVEWS"/>